<evidence type="ECO:0000256" key="7">
    <source>
        <dbReference type="RuleBase" id="RU363032"/>
    </source>
</evidence>
<feature type="transmembrane region" description="Helical" evidence="7">
    <location>
        <begin position="221"/>
        <end position="243"/>
    </location>
</feature>
<dbReference type="Gene3D" id="1.10.3720.10">
    <property type="entry name" value="MetI-like"/>
    <property type="match status" value="1"/>
</dbReference>
<dbReference type="GO" id="GO:0055085">
    <property type="term" value="P:transmembrane transport"/>
    <property type="evidence" value="ECO:0007669"/>
    <property type="project" value="InterPro"/>
</dbReference>
<organism evidence="9 10">
    <name type="scientific">Dethiosulfatibacter aminovorans DSM 17477</name>
    <dbReference type="NCBI Taxonomy" id="1121476"/>
    <lineage>
        <taxon>Bacteria</taxon>
        <taxon>Bacillati</taxon>
        <taxon>Bacillota</taxon>
        <taxon>Tissierellia</taxon>
        <taxon>Dethiosulfatibacter</taxon>
    </lineage>
</organism>
<proteinExistence type="inferred from homology"/>
<dbReference type="Proteomes" id="UP000184052">
    <property type="component" value="Unassembled WGS sequence"/>
</dbReference>
<comment type="subcellular location">
    <subcellularLocation>
        <location evidence="1 7">Cell membrane</location>
        <topology evidence="1 7">Multi-pass membrane protein</topology>
    </subcellularLocation>
</comment>
<keyword evidence="3" id="KW-1003">Cell membrane</keyword>
<feature type="transmembrane region" description="Helical" evidence="7">
    <location>
        <begin position="12"/>
        <end position="30"/>
    </location>
</feature>
<keyword evidence="10" id="KW-1185">Reference proteome</keyword>
<reference evidence="9 10" key="1">
    <citation type="submission" date="2016-11" db="EMBL/GenBank/DDBJ databases">
        <authorList>
            <person name="Jaros S."/>
            <person name="Januszkiewicz K."/>
            <person name="Wedrychowicz H."/>
        </authorList>
    </citation>
    <scope>NUCLEOTIDE SEQUENCE [LARGE SCALE GENOMIC DNA]</scope>
    <source>
        <strain evidence="9 10">DSM 17477</strain>
    </source>
</reference>
<dbReference type="STRING" id="1121476.SAMN02745751_01581"/>
<dbReference type="PANTHER" id="PTHR30151">
    <property type="entry name" value="ALKANE SULFONATE ABC TRANSPORTER-RELATED, MEMBRANE SUBUNIT"/>
    <property type="match status" value="1"/>
</dbReference>
<protein>
    <submittedName>
        <fullName evidence="9">NitT/TauT family transport system permease protein</fullName>
    </submittedName>
</protein>
<dbReference type="PANTHER" id="PTHR30151:SF0">
    <property type="entry name" value="ABC TRANSPORTER PERMEASE PROTEIN MJ0413-RELATED"/>
    <property type="match status" value="1"/>
</dbReference>
<evidence type="ECO:0000256" key="2">
    <source>
        <dbReference type="ARBA" id="ARBA00022448"/>
    </source>
</evidence>
<feature type="transmembrane region" description="Helical" evidence="7">
    <location>
        <begin position="97"/>
        <end position="116"/>
    </location>
</feature>
<comment type="similarity">
    <text evidence="7">Belongs to the binding-protein-dependent transport system permease family.</text>
</comment>
<dbReference type="InterPro" id="IPR000515">
    <property type="entry name" value="MetI-like"/>
</dbReference>
<evidence type="ECO:0000313" key="9">
    <source>
        <dbReference type="EMBL" id="SHJ02548.1"/>
    </source>
</evidence>
<dbReference type="Pfam" id="PF00528">
    <property type="entry name" value="BPD_transp_1"/>
    <property type="match status" value="1"/>
</dbReference>
<keyword evidence="5 7" id="KW-1133">Transmembrane helix</keyword>
<keyword evidence="6 7" id="KW-0472">Membrane</keyword>
<evidence type="ECO:0000256" key="6">
    <source>
        <dbReference type="ARBA" id="ARBA00023136"/>
    </source>
</evidence>
<dbReference type="EMBL" id="FQZL01000009">
    <property type="protein sequence ID" value="SHJ02548.1"/>
    <property type="molecule type" value="Genomic_DNA"/>
</dbReference>
<feature type="domain" description="ABC transmembrane type-1" evidence="8">
    <location>
        <begin position="59"/>
        <end position="239"/>
    </location>
</feature>
<dbReference type="PROSITE" id="PS50928">
    <property type="entry name" value="ABC_TM1"/>
    <property type="match status" value="1"/>
</dbReference>
<dbReference type="GO" id="GO:0005886">
    <property type="term" value="C:plasma membrane"/>
    <property type="evidence" value="ECO:0007669"/>
    <property type="project" value="UniProtKB-SubCell"/>
</dbReference>
<dbReference type="CDD" id="cd06261">
    <property type="entry name" value="TM_PBP2"/>
    <property type="match status" value="1"/>
</dbReference>
<feature type="transmembrane region" description="Helical" evidence="7">
    <location>
        <begin position="64"/>
        <end position="85"/>
    </location>
</feature>
<feature type="transmembrane region" description="Helical" evidence="7">
    <location>
        <begin position="122"/>
        <end position="140"/>
    </location>
</feature>
<dbReference type="SUPFAM" id="SSF161098">
    <property type="entry name" value="MetI-like"/>
    <property type="match status" value="1"/>
</dbReference>
<evidence type="ECO:0000313" key="10">
    <source>
        <dbReference type="Proteomes" id="UP000184052"/>
    </source>
</evidence>
<evidence type="ECO:0000256" key="4">
    <source>
        <dbReference type="ARBA" id="ARBA00022692"/>
    </source>
</evidence>
<dbReference type="InterPro" id="IPR035906">
    <property type="entry name" value="MetI-like_sf"/>
</dbReference>
<dbReference type="AlphaFoldDB" id="A0A1M6FXS9"/>
<dbReference type="RefSeq" id="WP_073049039.1">
    <property type="nucleotide sequence ID" value="NZ_FQZL01000009.1"/>
</dbReference>
<gene>
    <name evidence="9" type="ORF">SAMN02745751_01581</name>
</gene>
<evidence type="ECO:0000259" key="8">
    <source>
        <dbReference type="PROSITE" id="PS50928"/>
    </source>
</evidence>
<keyword evidence="4 7" id="KW-0812">Transmembrane</keyword>
<sequence>MKISTTQSKKYRLIGIAIWLILWEVMYLAINKDIYLPSPLSVLYSAVDVVGDEKFLEVIISTSLRVTVSFAISAVLGIATGFFCGLNDNLYHIFEPLILLIRSTPVISVIIIAIIWFKSTYVPVFTGLLMCYPIIWTNMVQGIRETDGKLIEMCRIYKVKPFQVFKNVYLPSARPYILAGFTTSMGLAWKVVAAAEVLSMPRYAIGTRLHDTKIYLEIPELMAWTMLIILLSYLFENIIQLIFKKAAMPR</sequence>
<dbReference type="OrthoDB" id="308958at2"/>
<accession>A0A1M6FXS9</accession>
<keyword evidence="2 7" id="KW-0813">Transport</keyword>
<evidence type="ECO:0000256" key="1">
    <source>
        <dbReference type="ARBA" id="ARBA00004651"/>
    </source>
</evidence>
<name>A0A1M6FXS9_9FIRM</name>
<feature type="transmembrane region" description="Helical" evidence="7">
    <location>
        <begin position="176"/>
        <end position="201"/>
    </location>
</feature>
<evidence type="ECO:0000256" key="5">
    <source>
        <dbReference type="ARBA" id="ARBA00022989"/>
    </source>
</evidence>
<evidence type="ECO:0000256" key="3">
    <source>
        <dbReference type="ARBA" id="ARBA00022475"/>
    </source>
</evidence>